<gene>
    <name evidence="3" type="ORF">QCA50_009745</name>
</gene>
<accession>A0AAW0G188</accession>
<dbReference type="Proteomes" id="UP001385951">
    <property type="component" value="Unassembled WGS sequence"/>
</dbReference>
<dbReference type="InterPro" id="IPR045341">
    <property type="entry name" value="DUF6532"/>
</dbReference>
<reference evidence="3 4" key="1">
    <citation type="submission" date="2022-09" db="EMBL/GenBank/DDBJ databases">
        <authorList>
            <person name="Palmer J.M."/>
        </authorList>
    </citation>
    <scope>NUCLEOTIDE SEQUENCE [LARGE SCALE GENOMIC DNA]</scope>
    <source>
        <strain evidence="3 4">DSM 7382</strain>
    </source>
</reference>
<keyword evidence="4" id="KW-1185">Reference proteome</keyword>
<dbReference type="Pfam" id="PF20149">
    <property type="entry name" value="DUF6532"/>
    <property type="match status" value="1"/>
</dbReference>
<feature type="compositionally biased region" description="Basic and acidic residues" evidence="1">
    <location>
        <begin position="55"/>
        <end position="75"/>
    </location>
</feature>
<feature type="compositionally biased region" description="Low complexity" evidence="1">
    <location>
        <begin position="26"/>
        <end position="36"/>
    </location>
</feature>
<name>A0AAW0G188_9APHY</name>
<proteinExistence type="predicted"/>
<feature type="domain" description="DUF6532" evidence="2">
    <location>
        <begin position="177"/>
        <end position="308"/>
    </location>
</feature>
<dbReference type="EMBL" id="JASBNA010000014">
    <property type="protein sequence ID" value="KAK7687240.1"/>
    <property type="molecule type" value="Genomic_DNA"/>
</dbReference>
<comment type="caution">
    <text evidence="3">The sequence shown here is derived from an EMBL/GenBank/DDBJ whole genome shotgun (WGS) entry which is preliminary data.</text>
</comment>
<evidence type="ECO:0000259" key="2">
    <source>
        <dbReference type="Pfam" id="PF20149"/>
    </source>
</evidence>
<sequence>MTKKPKQVAELEEIASSSSSDEEASSSESDTGSAGSEDVEDDDSEVEISTTKLQQRLELERPYVRGKEAPSDVKRKGPHSFPSDRIRSASDSEQNVSTVLDNDFGLTFLFQPPLAIKSEGDIESKPLLPLAATEDALKHKHPESPTVLNLPDSPGGKLSIKQQHPRLRACLHQAIDQTLKYLFFVQAFPLLPEKKRCYREALLGAARTNEDGDIEQELKSNKEYSNWLATVLDAHVNNIKSQCKSIARNKVVEFYRLDTRSQTACKERVAYLQQRLPDYLFTFPEDPKGGKADTGKPFLHPMIIYILANQGSSPATAATLL</sequence>
<evidence type="ECO:0000313" key="3">
    <source>
        <dbReference type="EMBL" id="KAK7687240.1"/>
    </source>
</evidence>
<evidence type="ECO:0000313" key="4">
    <source>
        <dbReference type="Proteomes" id="UP001385951"/>
    </source>
</evidence>
<organism evidence="3 4">
    <name type="scientific">Cerrena zonata</name>
    <dbReference type="NCBI Taxonomy" id="2478898"/>
    <lineage>
        <taxon>Eukaryota</taxon>
        <taxon>Fungi</taxon>
        <taxon>Dikarya</taxon>
        <taxon>Basidiomycota</taxon>
        <taxon>Agaricomycotina</taxon>
        <taxon>Agaricomycetes</taxon>
        <taxon>Polyporales</taxon>
        <taxon>Cerrenaceae</taxon>
        <taxon>Cerrena</taxon>
    </lineage>
</organism>
<feature type="compositionally biased region" description="Acidic residues" evidence="1">
    <location>
        <begin position="37"/>
        <end position="46"/>
    </location>
</feature>
<feature type="region of interest" description="Disordered" evidence="1">
    <location>
        <begin position="1"/>
        <end position="94"/>
    </location>
</feature>
<dbReference type="AlphaFoldDB" id="A0AAW0G188"/>
<protein>
    <recommendedName>
        <fullName evidence="2">DUF6532 domain-containing protein</fullName>
    </recommendedName>
</protein>
<evidence type="ECO:0000256" key="1">
    <source>
        <dbReference type="SAM" id="MobiDB-lite"/>
    </source>
</evidence>